<evidence type="ECO:0000313" key="2">
    <source>
        <dbReference type="Proteomes" id="UP000178587"/>
    </source>
</evidence>
<dbReference type="PANTHER" id="PTHR37953:SF1">
    <property type="entry name" value="UPF0127 PROTEIN MJ1496"/>
    <property type="match status" value="1"/>
</dbReference>
<dbReference type="InterPro" id="IPR038695">
    <property type="entry name" value="Saro_0823-like_sf"/>
</dbReference>
<proteinExistence type="predicted"/>
<protein>
    <recommendedName>
        <fullName evidence="3">DUF192 domain-containing protein</fullName>
    </recommendedName>
</protein>
<gene>
    <name evidence="1" type="ORF">A3A34_02220</name>
</gene>
<dbReference type="AlphaFoldDB" id="A0A1F6ENC8"/>
<evidence type="ECO:0008006" key="3">
    <source>
        <dbReference type="Google" id="ProtNLM"/>
    </source>
</evidence>
<organism evidence="1 2">
    <name type="scientific">Candidatus Kaiserbacteria bacterium RIFCSPLOWO2_01_FULL_50_24</name>
    <dbReference type="NCBI Taxonomy" id="1798507"/>
    <lineage>
        <taxon>Bacteria</taxon>
        <taxon>Candidatus Kaiseribacteriota</taxon>
    </lineage>
</organism>
<comment type="caution">
    <text evidence="1">The sequence shown here is derived from an EMBL/GenBank/DDBJ whole genome shotgun (WGS) entry which is preliminary data.</text>
</comment>
<evidence type="ECO:0000313" key="1">
    <source>
        <dbReference type="EMBL" id="OGG75148.1"/>
    </source>
</evidence>
<dbReference type="Pfam" id="PF02643">
    <property type="entry name" value="DUF192"/>
    <property type="match status" value="2"/>
</dbReference>
<reference evidence="1 2" key="1">
    <citation type="journal article" date="2016" name="Nat. Commun.">
        <title>Thousands of microbial genomes shed light on interconnected biogeochemical processes in an aquifer system.</title>
        <authorList>
            <person name="Anantharaman K."/>
            <person name="Brown C.T."/>
            <person name="Hug L.A."/>
            <person name="Sharon I."/>
            <person name="Castelle C.J."/>
            <person name="Probst A.J."/>
            <person name="Thomas B.C."/>
            <person name="Singh A."/>
            <person name="Wilkins M.J."/>
            <person name="Karaoz U."/>
            <person name="Brodie E.L."/>
            <person name="Williams K.H."/>
            <person name="Hubbard S.S."/>
            <person name="Banfield J.F."/>
        </authorList>
    </citation>
    <scope>NUCLEOTIDE SEQUENCE [LARGE SCALE GENOMIC DNA]</scope>
</reference>
<accession>A0A1F6ENC8</accession>
<dbReference type="Gene3D" id="2.60.120.1140">
    <property type="entry name" value="Protein of unknown function DUF192"/>
    <property type="match status" value="1"/>
</dbReference>
<name>A0A1F6ENC8_9BACT</name>
<dbReference type="EMBL" id="MFLU01000007">
    <property type="protein sequence ID" value="OGG75148.1"/>
    <property type="molecule type" value="Genomic_DNA"/>
</dbReference>
<sequence length="181" mass="20040">MLKKALVIFTVLGALYATVFISGVTNPFSWFVGEWWRTEVTIEIGGERIKAHVRDTPKARAEGLSGWEALSDGEGMLFVFSEDGHHTFWMKDMNFPIDIVWISESGPAHLPSVCSGKARTRKAQTESKCAGGEVVDIKHNVSPDTYPEYSFAPQVPARYVLELPAGWMVEHGVVVGDDVEL</sequence>
<dbReference type="Proteomes" id="UP000178587">
    <property type="component" value="Unassembled WGS sequence"/>
</dbReference>
<dbReference type="STRING" id="1798507.A3A34_02220"/>
<dbReference type="InterPro" id="IPR003795">
    <property type="entry name" value="DUF192"/>
</dbReference>
<dbReference type="PANTHER" id="PTHR37953">
    <property type="entry name" value="UPF0127 PROTEIN MJ1496"/>
    <property type="match status" value="1"/>
</dbReference>